<sequence>MRPEEAALADYTAEDAQRARFEHRAPHSSDDRHNGPRLNQGCEGYRPGVTNYYRPKTVFENYMTVGVLVRMVFSQQRPLHG</sequence>
<accession>A0ABN8I307</accession>
<feature type="non-terminal residue" evidence="2">
    <location>
        <position position="81"/>
    </location>
</feature>
<evidence type="ECO:0000256" key="1">
    <source>
        <dbReference type="SAM" id="MobiDB-lite"/>
    </source>
</evidence>
<gene>
    <name evidence="2" type="ORF">IPOD504_LOCUS4433</name>
</gene>
<dbReference type="EMBL" id="OW152827">
    <property type="protein sequence ID" value="CAH2043760.1"/>
    <property type="molecule type" value="Genomic_DNA"/>
</dbReference>
<reference evidence="2" key="1">
    <citation type="submission" date="2022-03" db="EMBL/GenBank/DDBJ databases">
        <authorList>
            <person name="Martin H S."/>
        </authorList>
    </citation>
    <scope>NUCLEOTIDE SEQUENCE</scope>
</reference>
<dbReference type="Proteomes" id="UP000837857">
    <property type="component" value="Chromosome 15"/>
</dbReference>
<name>A0ABN8I307_9NEOP</name>
<feature type="region of interest" description="Disordered" evidence="1">
    <location>
        <begin position="1"/>
        <end position="46"/>
    </location>
</feature>
<evidence type="ECO:0000313" key="3">
    <source>
        <dbReference type="Proteomes" id="UP000837857"/>
    </source>
</evidence>
<proteinExistence type="predicted"/>
<organism evidence="2 3">
    <name type="scientific">Iphiclides podalirius</name>
    <name type="common">scarce swallowtail</name>
    <dbReference type="NCBI Taxonomy" id="110791"/>
    <lineage>
        <taxon>Eukaryota</taxon>
        <taxon>Metazoa</taxon>
        <taxon>Ecdysozoa</taxon>
        <taxon>Arthropoda</taxon>
        <taxon>Hexapoda</taxon>
        <taxon>Insecta</taxon>
        <taxon>Pterygota</taxon>
        <taxon>Neoptera</taxon>
        <taxon>Endopterygota</taxon>
        <taxon>Lepidoptera</taxon>
        <taxon>Glossata</taxon>
        <taxon>Ditrysia</taxon>
        <taxon>Papilionoidea</taxon>
        <taxon>Papilionidae</taxon>
        <taxon>Papilioninae</taxon>
        <taxon>Iphiclides</taxon>
    </lineage>
</organism>
<evidence type="ECO:0000313" key="2">
    <source>
        <dbReference type="EMBL" id="CAH2043760.1"/>
    </source>
</evidence>
<protein>
    <submittedName>
        <fullName evidence="2">Uncharacterized protein</fullName>
    </submittedName>
</protein>
<keyword evidence="3" id="KW-1185">Reference proteome</keyword>
<feature type="compositionally biased region" description="Basic and acidic residues" evidence="1">
    <location>
        <begin position="15"/>
        <end position="34"/>
    </location>
</feature>